<keyword evidence="2" id="KW-0472">Membrane</keyword>
<dbReference type="Proteomes" id="UP000298412">
    <property type="component" value="Unassembled WGS sequence"/>
</dbReference>
<gene>
    <name evidence="3" type="ORF">E3O19_13945</name>
</gene>
<feature type="region of interest" description="Disordered" evidence="1">
    <location>
        <begin position="407"/>
        <end position="427"/>
    </location>
</feature>
<sequence>MTLNLNRPRLFRTRDESAGQDRVTFIELFFDLVFVFAITQLSHTIADHLSGRGLAEAAVILVAVWWVWMYTAWATNWLDPETGAVRLMLFGLMLLGLVLLGLVLLGLVLSTSIPGAFGDRAWGFAVTYVVMKVGRTAFLAWCYRAVDRTNGLNITRITIWFLASTSLWILGALFGGDAQLPLWAAAILLEVVGPSVRYYTPFLGASPTSSWSVSGGHIAERSGLFIILALGESILVTGTAFSRGDLSVAAVGGVLATFVSTILFWLLYSSHGAEHGSRFIRSAQKTGPIARLTYVYLHIPIVAGVVLSAVGDELALANPEDPPSPGGLAVVVGGPALYLIGTLLFKRSIGRPWLRSHLAGVAALALFYLASATVLPAVDAVALLWITNAVVALVVIADEVSTRRAASSEAIGEPGADGTQNETAEFS</sequence>
<keyword evidence="4" id="KW-1185">Reference proteome</keyword>
<evidence type="ECO:0000313" key="3">
    <source>
        <dbReference type="EMBL" id="TFC11878.1"/>
    </source>
</evidence>
<feature type="transmembrane region" description="Helical" evidence="2">
    <location>
        <begin position="154"/>
        <end position="174"/>
    </location>
</feature>
<protein>
    <submittedName>
        <fullName evidence="3">Low temperature requirement protein A</fullName>
    </submittedName>
</protein>
<dbReference type="PANTHER" id="PTHR36840">
    <property type="entry name" value="BLL5714 PROTEIN"/>
    <property type="match status" value="1"/>
</dbReference>
<dbReference type="OrthoDB" id="7698234at2"/>
<dbReference type="EMBL" id="SOFP01000069">
    <property type="protein sequence ID" value="TFC11878.1"/>
    <property type="molecule type" value="Genomic_DNA"/>
</dbReference>
<evidence type="ECO:0000256" key="2">
    <source>
        <dbReference type="SAM" id="Phobius"/>
    </source>
</evidence>
<dbReference type="PANTHER" id="PTHR36840:SF1">
    <property type="entry name" value="BLL5714 PROTEIN"/>
    <property type="match status" value="1"/>
</dbReference>
<feature type="transmembrane region" description="Helical" evidence="2">
    <location>
        <begin position="289"/>
        <end position="307"/>
    </location>
</feature>
<dbReference type="AlphaFoldDB" id="A0A4V3IE98"/>
<evidence type="ECO:0000313" key="4">
    <source>
        <dbReference type="Proteomes" id="UP000298412"/>
    </source>
</evidence>
<feature type="transmembrane region" description="Helical" evidence="2">
    <location>
        <begin position="327"/>
        <end position="345"/>
    </location>
</feature>
<feature type="transmembrane region" description="Helical" evidence="2">
    <location>
        <begin position="121"/>
        <end position="142"/>
    </location>
</feature>
<keyword evidence="2" id="KW-1133">Transmembrane helix</keyword>
<accession>A0A4V3IE98</accession>
<feature type="compositionally biased region" description="Polar residues" evidence="1">
    <location>
        <begin position="418"/>
        <end position="427"/>
    </location>
</feature>
<feature type="transmembrane region" description="Helical" evidence="2">
    <location>
        <begin position="357"/>
        <end position="374"/>
    </location>
</feature>
<dbReference type="Pfam" id="PF06772">
    <property type="entry name" value="LtrA"/>
    <property type="match status" value="1"/>
</dbReference>
<evidence type="ECO:0000256" key="1">
    <source>
        <dbReference type="SAM" id="MobiDB-lite"/>
    </source>
</evidence>
<dbReference type="InterPro" id="IPR010640">
    <property type="entry name" value="Low_temperature_requirement_A"/>
</dbReference>
<feature type="transmembrane region" description="Helical" evidence="2">
    <location>
        <begin position="380"/>
        <end position="397"/>
    </location>
</feature>
<feature type="transmembrane region" description="Helical" evidence="2">
    <location>
        <begin position="54"/>
        <end position="75"/>
    </location>
</feature>
<proteinExistence type="predicted"/>
<feature type="transmembrane region" description="Helical" evidence="2">
    <location>
        <begin position="21"/>
        <end position="42"/>
    </location>
</feature>
<dbReference type="RefSeq" id="WP_134568546.1">
    <property type="nucleotide sequence ID" value="NZ_SOFP01000069.1"/>
</dbReference>
<feature type="transmembrane region" description="Helical" evidence="2">
    <location>
        <begin position="87"/>
        <end position="109"/>
    </location>
</feature>
<reference evidence="3 4" key="1">
    <citation type="submission" date="2019-03" db="EMBL/GenBank/DDBJ databases">
        <title>Genomics of glacier-inhabiting Cryobacterium strains.</title>
        <authorList>
            <person name="Liu Q."/>
            <person name="Xin Y.-H."/>
        </authorList>
    </citation>
    <scope>NUCLEOTIDE SEQUENCE [LARGE SCALE GENOMIC DNA]</scope>
    <source>
        <strain evidence="3 4">MDT1-3</strain>
    </source>
</reference>
<organism evidence="3 4">
    <name type="scientific">Cryobacterium algoritolerans</name>
    <dbReference type="NCBI Taxonomy" id="1259184"/>
    <lineage>
        <taxon>Bacteria</taxon>
        <taxon>Bacillati</taxon>
        <taxon>Actinomycetota</taxon>
        <taxon>Actinomycetes</taxon>
        <taxon>Micrococcales</taxon>
        <taxon>Microbacteriaceae</taxon>
        <taxon>Cryobacterium</taxon>
    </lineage>
</organism>
<feature type="transmembrane region" description="Helical" evidence="2">
    <location>
        <begin position="247"/>
        <end position="268"/>
    </location>
</feature>
<comment type="caution">
    <text evidence="3">The sequence shown here is derived from an EMBL/GenBank/DDBJ whole genome shotgun (WGS) entry which is preliminary data.</text>
</comment>
<keyword evidence="2" id="KW-0812">Transmembrane</keyword>
<name>A0A4V3IE98_9MICO</name>